<dbReference type="InterPro" id="IPR011032">
    <property type="entry name" value="GroES-like_sf"/>
</dbReference>
<evidence type="ECO:0000259" key="10">
    <source>
        <dbReference type="Pfam" id="PF16884"/>
    </source>
</evidence>
<dbReference type="Proteomes" id="UP000694427">
    <property type="component" value="Unplaced"/>
</dbReference>
<feature type="domain" description="Oxidoreductase N-terminal" evidence="10">
    <location>
        <begin position="5"/>
        <end position="118"/>
    </location>
</feature>
<keyword evidence="8" id="KW-0812">Transmembrane</keyword>
<dbReference type="PANTHER" id="PTHR43205">
    <property type="entry name" value="PROSTAGLANDIN REDUCTASE"/>
    <property type="match status" value="1"/>
</dbReference>
<dbReference type="FunFam" id="3.40.50.720:FF:000121">
    <property type="entry name" value="Prostaglandin reductase 2"/>
    <property type="match status" value="1"/>
</dbReference>
<evidence type="ECO:0000256" key="1">
    <source>
        <dbReference type="ARBA" id="ARBA00010460"/>
    </source>
</evidence>
<evidence type="ECO:0000259" key="9">
    <source>
        <dbReference type="Pfam" id="PF00107"/>
    </source>
</evidence>
<keyword evidence="3" id="KW-0560">Oxidoreductase</keyword>
<comment type="catalytic activity">
    <reaction evidence="6">
        <text>13,14-dihydro-15-oxo-PGF2alpha + NADP(+) = 15-oxoprostaglandin F2alpha + NADPH + H(+)</text>
        <dbReference type="Rhea" id="RHEA:50588"/>
        <dbReference type="ChEBI" id="CHEBI:15378"/>
        <dbReference type="ChEBI" id="CHEBI:57783"/>
        <dbReference type="ChEBI" id="CHEBI:58349"/>
        <dbReference type="ChEBI" id="CHEBI:133374"/>
        <dbReference type="ChEBI" id="CHEBI:133409"/>
    </reaction>
    <physiologicalReaction direction="right-to-left" evidence="6">
        <dbReference type="Rhea" id="RHEA:50590"/>
    </physiologicalReaction>
</comment>
<dbReference type="Pfam" id="PF16884">
    <property type="entry name" value="ADH_N_2"/>
    <property type="match status" value="1"/>
</dbReference>
<feature type="domain" description="Alcohol dehydrogenase-like C-terminal" evidence="9">
    <location>
        <begin position="169"/>
        <end position="262"/>
    </location>
</feature>
<dbReference type="AlphaFoldDB" id="A0A8C1H000"/>
<dbReference type="Pfam" id="PF00107">
    <property type="entry name" value="ADH_zinc_N"/>
    <property type="match status" value="1"/>
</dbReference>
<reference evidence="11" key="2">
    <citation type="submission" date="2025-09" db="UniProtKB">
        <authorList>
            <consortium name="Ensembl"/>
        </authorList>
    </citation>
    <scope>IDENTIFICATION</scope>
</reference>
<dbReference type="InterPro" id="IPR045010">
    <property type="entry name" value="MDR_fam"/>
</dbReference>
<dbReference type="PANTHER" id="PTHR43205:SF5">
    <property type="entry name" value="PROSTAGLANDIN REDUCTASE 2"/>
    <property type="match status" value="1"/>
</dbReference>
<comment type="similarity">
    <text evidence="1">Belongs to the NADP-dependent oxidoreductase L4BD family.</text>
</comment>
<keyword evidence="8" id="KW-0472">Membrane</keyword>
<accession>A0A8C1H000</accession>
<dbReference type="Gene3D" id="3.40.50.720">
    <property type="entry name" value="NAD(P)-binding Rossmann-like Domain"/>
    <property type="match status" value="1"/>
</dbReference>
<evidence type="ECO:0000256" key="8">
    <source>
        <dbReference type="SAM" id="Phobius"/>
    </source>
</evidence>
<organism evidence="11 12">
    <name type="scientific">Cyprinus carpio</name>
    <name type="common">Common carp</name>
    <dbReference type="NCBI Taxonomy" id="7962"/>
    <lineage>
        <taxon>Eukaryota</taxon>
        <taxon>Metazoa</taxon>
        <taxon>Chordata</taxon>
        <taxon>Craniata</taxon>
        <taxon>Vertebrata</taxon>
        <taxon>Euteleostomi</taxon>
        <taxon>Actinopterygii</taxon>
        <taxon>Neopterygii</taxon>
        <taxon>Teleostei</taxon>
        <taxon>Ostariophysi</taxon>
        <taxon>Cypriniformes</taxon>
        <taxon>Cyprinidae</taxon>
        <taxon>Cyprininae</taxon>
        <taxon>Cyprinus</taxon>
    </lineage>
</organism>
<proteinExistence type="inferred from homology"/>
<evidence type="ECO:0000256" key="5">
    <source>
        <dbReference type="ARBA" id="ARBA00047878"/>
    </source>
</evidence>
<dbReference type="InterPro" id="IPR041694">
    <property type="entry name" value="ADH_N_2"/>
</dbReference>
<evidence type="ECO:0000256" key="2">
    <source>
        <dbReference type="ARBA" id="ARBA00011981"/>
    </source>
</evidence>
<keyword evidence="8" id="KW-1133">Transmembrane helix</keyword>
<evidence type="ECO:0000256" key="7">
    <source>
        <dbReference type="ARBA" id="ARBA00049070"/>
    </source>
</evidence>
<comment type="catalytic activity">
    <reaction evidence="7">
        <text>13,14-dihydro-15-oxo-prostaglandin E1 + NADP(+) = 15-oxoprostaglandin E1 + NADPH + H(+)</text>
        <dbReference type="Rhea" id="RHEA:50584"/>
        <dbReference type="ChEBI" id="CHEBI:15378"/>
        <dbReference type="ChEBI" id="CHEBI:57401"/>
        <dbReference type="ChEBI" id="CHEBI:57783"/>
        <dbReference type="ChEBI" id="CHEBI:58349"/>
        <dbReference type="ChEBI" id="CHEBI:133408"/>
    </reaction>
    <physiologicalReaction direction="right-to-left" evidence="7">
        <dbReference type="Rhea" id="RHEA:50586"/>
    </physiologicalReaction>
</comment>
<evidence type="ECO:0000256" key="6">
    <source>
        <dbReference type="ARBA" id="ARBA00048290"/>
    </source>
</evidence>
<evidence type="ECO:0000313" key="11">
    <source>
        <dbReference type="Ensembl" id="ENSCCRP00010012999.1"/>
    </source>
</evidence>
<dbReference type="GO" id="GO:0047522">
    <property type="term" value="F:15-oxoprostaglandin 13-reductase [NAD(P)+] activity"/>
    <property type="evidence" value="ECO:0007669"/>
    <property type="project" value="UniProtKB-EC"/>
</dbReference>
<keyword evidence="12" id="KW-1185">Reference proteome</keyword>
<dbReference type="InterPro" id="IPR036291">
    <property type="entry name" value="NAD(P)-bd_dom_sf"/>
</dbReference>
<reference evidence="11" key="1">
    <citation type="submission" date="2025-08" db="UniProtKB">
        <authorList>
            <consortium name="Ensembl"/>
        </authorList>
    </citation>
    <scope>IDENTIFICATION</scope>
</reference>
<dbReference type="EC" id="1.3.1.48" evidence="2"/>
<name>A0A8C1H000_CYPCA</name>
<evidence type="ECO:0000313" key="12">
    <source>
        <dbReference type="Proteomes" id="UP000694427"/>
    </source>
</evidence>
<dbReference type="SUPFAM" id="SSF51735">
    <property type="entry name" value="NAD(P)-binding Rossmann-fold domains"/>
    <property type="match status" value="1"/>
</dbReference>
<evidence type="ECO:0000256" key="4">
    <source>
        <dbReference type="ARBA" id="ARBA00033119"/>
    </source>
</evidence>
<dbReference type="GO" id="GO:0006693">
    <property type="term" value="P:prostaglandin metabolic process"/>
    <property type="evidence" value="ECO:0007669"/>
    <property type="project" value="TreeGrafter"/>
</dbReference>
<dbReference type="SUPFAM" id="SSF50129">
    <property type="entry name" value="GroES-like"/>
    <property type="match status" value="1"/>
</dbReference>
<comment type="catalytic activity">
    <reaction evidence="5">
        <text>13,14-dihydro-15-oxo-prostaglandin F1alpha + NADP(+) = 15-oxoprostaglandin F1alpha + NADPH + H(+)</text>
        <dbReference type="Rhea" id="RHEA:50592"/>
        <dbReference type="ChEBI" id="CHEBI:15378"/>
        <dbReference type="ChEBI" id="CHEBI:57783"/>
        <dbReference type="ChEBI" id="CHEBI:58349"/>
        <dbReference type="ChEBI" id="CHEBI:79072"/>
        <dbReference type="ChEBI" id="CHEBI:133411"/>
    </reaction>
    <physiologicalReaction direction="right-to-left" evidence="5">
        <dbReference type="Rhea" id="RHEA:50594"/>
    </physiologicalReaction>
</comment>
<sequence>MLNVKRVVLRSRPGKDGLPVPENFRVEEIMKSPELKEGQVLVRSLFLSVDPYMRCRMNDDTGADYLLPWRLGEVVDGGGVGVVEASKNQALSAGITVTSFSWPWQTYNVMDGSLLQEVDPEMVDGHLSHVLGAVGMPGLTALLGVREKGHVTPGSHQTMVISGAAGACGSIAGQIGRLDGCERVVGICGSEQKCQALVTELGFTAGINYKKGDISSALREHCPAGIDIYFDNVGGPISDAVISQMNPGGHVILCGQISQYNKDVPYPPPLSEDTQKALCHKNITRERFVVLNYIEKHAEGLVQLSRWVKTGQIKVLETVVNGIENMGGESLLFVIIFSCIEVYFACILYELSMFILMDVMHYEYFRGVLLHDDWRQYR</sequence>
<dbReference type="Gene3D" id="3.90.180.10">
    <property type="entry name" value="Medium-chain alcohol dehydrogenases, catalytic domain"/>
    <property type="match status" value="1"/>
</dbReference>
<protein>
    <recommendedName>
        <fullName evidence="4">15-oxoprostaglandin 13-reductase</fullName>
        <ecNumber evidence="2">1.3.1.48</ecNumber>
    </recommendedName>
    <alternativeName>
        <fullName evidence="4">15-oxoprostaglandin 13-reductase</fullName>
    </alternativeName>
</protein>
<feature type="transmembrane region" description="Helical" evidence="8">
    <location>
        <begin position="331"/>
        <end position="356"/>
    </location>
</feature>
<dbReference type="Ensembl" id="ENSCCRT00010014150.1">
    <property type="protein sequence ID" value="ENSCCRP00010012999.1"/>
    <property type="gene ID" value="ENSCCRG00010005507.1"/>
</dbReference>
<dbReference type="InterPro" id="IPR013149">
    <property type="entry name" value="ADH-like_C"/>
</dbReference>
<evidence type="ECO:0000256" key="3">
    <source>
        <dbReference type="ARBA" id="ARBA00023002"/>
    </source>
</evidence>